<protein>
    <submittedName>
        <fullName evidence="1">Uncharacterized protein</fullName>
    </submittedName>
</protein>
<reference evidence="1 2" key="1">
    <citation type="submission" date="2019-03" db="EMBL/GenBank/DDBJ databases">
        <title>Draft genome sequences of novel Actinobacteria.</title>
        <authorList>
            <person name="Sahin N."/>
            <person name="Ay H."/>
            <person name="Saygin H."/>
        </authorList>
    </citation>
    <scope>NUCLEOTIDE SEQUENCE [LARGE SCALE GENOMIC DNA]</scope>
    <source>
        <strain evidence="1 2">CH32</strain>
    </source>
</reference>
<name>A0A4R4YT14_9ACTN</name>
<gene>
    <name evidence="1" type="ORF">E1286_16655</name>
</gene>
<proteinExistence type="predicted"/>
<evidence type="ECO:0000313" key="2">
    <source>
        <dbReference type="Proteomes" id="UP000295302"/>
    </source>
</evidence>
<keyword evidence="2" id="KW-1185">Reference proteome</keyword>
<dbReference type="OrthoDB" id="3542889at2"/>
<dbReference type="AlphaFoldDB" id="A0A4R4YT14"/>
<organism evidence="1 2">
    <name type="scientific">Nonomuraea terrae</name>
    <dbReference type="NCBI Taxonomy" id="2530383"/>
    <lineage>
        <taxon>Bacteria</taxon>
        <taxon>Bacillati</taxon>
        <taxon>Actinomycetota</taxon>
        <taxon>Actinomycetes</taxon>
        <taxon>Streptosporangiales</taxon>
        <taxon>Streptosporangiaceae</taxon>
        <taxon>Nonomuraea</taxon>
    </lineage>
</organism>
<evidence type="ECO:0000313" key="1">
    <source>
        <dbReference type="EMBL" id="TDD47850.1"/>
    </source>
</evidence>
<accession>A0A4R4YT14</accession>
<dbReference type="Proteomes" id="UP000295302">
    <property type="component" value="Unassembled WGS sequence"/>
</dbReference>
<dbReference type="EMBL" id="SMKQ01000042">
    <property type="protein sequence ID" value="TDD47850.1"/>
    <property type="molecule type" value="Genomic_DNA"/>
</dbReference>
<comment type="caution">
    <text evidence="1">The sequence shown here is derived from an EMBL/GenBank/DDBJ whole genome shotgun (WGS) entry which is preliminary data.</text>
</comment>
<sequence length="95" mass="10548">MSVVAGDGCARSYAAHSLLVNPEPGQSLRYGWRLARWSPATETWRTYLRGHDGFVGAERTAEWRAEITGNAGWYRVELTAGRGKAVTSERFQVSC</sequence>